<organism evidence="3 4">
    <name type="scientific">Methanocella paludicola (strain DSM 17711 / JCM 13418 / NBRC 101707 / SANAE)</name>
    <dbReference type="NCBI Taxonomy" id="304371"/>
    <lineage>
        <taxon>Archaea</taxon>
        <taxon>Methanobacteriati</taxon>
        <taxon>Methanobacteriota</taxon>
        <taxon>Stenosarchaea group</taxon>
        <taxon>Methanomicrobia</taxon>
        <taxon>Methanocellales</taxon>
        <taxon>Methanocellaceae</taxon>
        <taxon>Methanocella</taxon>
    </lineage>
</organism>
<protein>
    <recommendedName>
        <fullName evidence="2">HTH arsR-type domain-containing protein</fullName>
    </recommendedName>
</protein>
<dbReference type="GO" id="GO:0003700">
    <property type="term" value="F:DNA-binding transcription factor activity"/>
    <property type="evidence" value="ECO:0007669"/>
    <property type="project" value="InterPro"/>
</dbReference>
<dbReference type="SMART" id="SM00418">
    <property type="entry name" value="HTH_ARSR"/>
    <property type="match status" value="1"/>
</dbReference>
<dbReference type="InterPro" id="IPR011991">
    <property type="entry name" value="ArsR-like_HTH"/>
</dbReference>
<dbReference type="InterPro" id="IPR011047">
    <property type="entry name" value="Quinoprotein_ADH-like_sf"/>
</dbReference>
<dbReference type="PROSITE" id="PS50987">
    <property type="entry name" value="HTH_ARSR_2"/>
    <property type="match status" value="1"/>
</dbReference>
<dbReference type="eggNOG" id="arCOG02611">
    <property type="taxonomic scope" value="Archaea"/>
</dbReference>
<dbReference type="InParanoid" id="D1Z2K5"/>
<dbReference type="eggNOG" id="arCOG02493">
    <property type="taxonomic scope" value="Archaea"/>
</dbReference>
<reference evidence="3 4" key="1">
    <citation type="journal article" date="2007" name="Appl. Environ. Microbiol.">
        <title>Isolation of key methanogens for global methane emission from rice paddy fields: a novel isolate affiliated with the clone cluster rice cluster I.</title>
        <authorList>
            <person name="Sakai S."/>
            <person name="Imachi H."/>
            <person name="Sekiguchi Y."/>
            <person name="Ohashi A."/>
            <person name="Harada H."/>
            <person name="Kamagata Y."/>
        </authorList>
    </citation>
    <scope>NUCLEOTIDE SEQUENCE [LARGE SCALE GENOMIC DNA]</scope>
    <source>
        <strain evidence="4">DSM 17711 / JCM 13418 / NBRC 101707 / SANAE</strain>
    </source>
</reference>
<evidence type="ECO:0000313" key="4">
    <source>
        <dbReference type="Proteomes" id="UP000001882"/>
    </source>
</evidence>
<dbReference type="STRING" id="304371.MCP_2855"/>
<dbReference type="SUPFAM" id="SSF46785">
    <property type="entry name" value="Winged helix' DNA-binding domain"/>
    <property type="match status" value="2"/>
</dbReference>
<proteinExistence type="predicted"/>
<reference evidence="4" key="3">
    <citation type="journal article" date="2011" name="PLoS ONE">
        <title>Genome sequence of a mesophilic hydrogenotrophic methanogen Methanocella paludicola, the first cultivated representative of the order Methanocellales.</title>
        <authorList>
            <person name="Sakai S."/>
            <person name="Takaki Y."/>
            <person name="Shimamura S."/>
            <person name="Sekine M."/>
            <person name="Tajima T."/>
            <person name="Kosugi H."/>
            <person name="Ichikawa N."/>
            <person name="Tasumi E."/>
            <person name="Hiraki A.T."/>
            <person name="Shimizu A."/>
            <person name="Kato Y."/>
            <person name="Nishiko R."/>
            <person name="Mori K."/>
            <person name="Fujita N."/>
            <person name="Imachi H."/>
            <person name="Takai K."/>
        </authorList>
    </citation>
    <scope>NUCLEOTIDE SEQUENCE [LARGE SCALE GENOMIC DNA]</scope>
    <source>
        <strain evidence="4">DSM 17711 / JCM 13418 / NBRC 101707 / SANAE</strain>
    </source>
</reference>
<evidence type="ECO:0000313" key="3">
    <source>
        <dbReference type="EMBL" id="BAI62927.1"/>
    </source>
</evidence>
<evidence type="ECO:0000259" key="2">
    <source>
        <dbReference type="PROSITE" id="PS50987"/>
    </source>
</evidence>
<gene>
    <name evidence="3" type="ordered locus">MCP_2855</name>
</gene>
<sequence>MTEAIIQGQLFFHKWEPMRRKRALFESVLAMTAILLIFSFYLMITGYAFTTTETRATVKWDSAGNGTIYYLTACEDGTLRTLTDGHVSAIGSDGSPLWSVDIPDKWWAGSKYYEPAVDISPEGTLYVYLRANVTRAAMERGLPYTYAGDSTLDMDDHNKRLMDAYAGTEFARSLDERVLAISTNGDILWNILLSTGLYDADIVFRNGTVYVYHGSDVTAINGDGRVLWTIGDTGAAPAVDEQGYVYTVAPIRSGELDPNRRVLSGIVSAIYPNGTVFWREDVGEPASTLKGTVPLYDHGTVYLPLGNGIAALDRNGTVRWIKHYEVATTIFEQQPFDSAGNVYLRTFDSGTALSEYTFMGETYYSFVGQYPIQGSRISILSPDGAEISSVDGSRDYASVIDGIAYTADVLYPESERKLGVLESAVLTAIDLKSNRTIWSQSITPGEPAIVTLNASNVEGLLAGDDARNAQIFNALNSSFMPRCVCGDCGLRVARVGDMTYAGFWSYNYEAPAIYNVSRAAFAGGLYAFGPGGDLLWWRPVDSLIGSMCEKNGTVYYSTASGRMSAASVDVVTGLAMAAVLYVFIRFFAAGAVSRARGAISKNDNRNAVLKHIAANPGSTMYEIARSLGLNKGTVRYHLFILSVNHRIASHKADNKFVRYFPNAGSYSKDEQQLMSLLRRDTIRRVMEALLRKPGLSNVQLSEELKVPESAMSKHMKELYTRGIVDKRRQAGGVSYRIRDDVRCLVVKALERTA</sequence>
<dbReference type="InterPro" id="IPR001845">
    <property type="entry name" value="HTH_ArsR_DNA-bd_dom"/>
</dbReference>
<dbReference type="InterPro" id="IPR036388">
    <property type="entry name" value="WH-like_DNA-bd_sf"/>
</dbReference>
<feature type="transmembrane region" description="Helical" evidence="1">
    <location>
        <begin position="570"/>
        <end position="592"/>
    </location>
</feature>
<accession>D1Z2K5</accession>
<keyword evidence="1" id="KW-1133">Transmembrane helix</keyword>
<dbReference type="Proteomes" id="UP000001882">
    <property type="component" value="Chromosome"/>
</dbReference>
<keyword evidence="4" id="KW-1185">Reference proteome</keyword>
<dbReference type="KEGG" id="mpd:MCP_2855"/>
<reference evidence="3 4" key="2">
    <citation type="journal article" date="2008" name="Int. J. Syst. Evol. Microbiol.">
        <title>Methanocella paludicola gen. nov., sp. nov., a methane-producing archaeon, the first isolate of the lineage 'Rice Cluster I', and proposal of the new archaeal order Methanocellales ord. nov.</title>
        <authorList>
            <person name="Sakai S."/>
            <person name="Imachi H."/>
            <person name="Hanada S."/>
            <person name="Ohashi A."/>
            <person name="Harada H."/>
            <person name="Kamagata Y."/>
        </authorList>
    </citation>
    <scope>NUCLEOTIDE SEQUENCE [LARGE SCALE GENOMIC DNA]</scope>
    <source>
        <strain evidence="4">DSM 17711 / JCM 13418 / NBRC 101707 / SANAE</strain>
    </source>
</reference>
<dbReference type="Pfam" id="PF13412">
    <property type="entry name" value="HTH_24"/>
    <property type="match status" value="2"/>
</dbReference>
<dbReference type="SUPFAM" id="SSF50998">
    <property type="entry name" value="Quinoprotein alcohol dehydrogenase-like"/>
    <property type="match status" value="1"/>
</dbReference>
<dbReference type="PANTHER" id="PTHR36216:SF1">
    <property type="entry name" value="HTH ARSR-TYPE DOMAIN-CONTAINING PROTEIN"/>
    <property type="match status" value="1"/>
</dbReference>
<feature type="domain" description="HTH arsR-type" evidence="2">
    <location>
        <begin position="662"/>
        <end position="753"/>
    </location>
</feature>
<dbReference type="AlphaFoldDB" id="D1Z2K5"/>
<evidence type="ECO:0000256" key="1">
    <source>
        <dbReference type="SAM" id="Phobius"/>
    </source>
</evidence>
<name>D1Z2K5_METPS</name>
<dbReference type="Gene3D" id="1.10.10.10">
    <property type="entry name" value="Winged helix-like DNA-binding domain superfamily/Winged helix DNA-binding domain"/>
    <property type="match status" value="2"/>
</dbReference>
<dbReference type="CDD" id="cd00090">
    <property type="entry name" value="HTH_ARSR"/>
    <property type="match status" value="1"/>
</dbReference>
<dbReference type="InterPro" id="IPR036390">
    <property type="entry name" value="WH_DNA-bd_sf"/>
</dbReference>
<dbReference type="EMBL" id="AP011532">
    <property type="protein sequence ID" value="BAI62927.1"/>
    <property type="molecule type" value="Genomic_DNA"/>
</dbReference>
<dbReference type="PANTHER" id="PTHR36216">
    <property type="entry name" value="TRANSCRIPTIONAL REGULATOR, TRMB"/>
    <property type="match status" value="1"/>
</dbReference>
<keyword evidence="1" id="KW-0472">Membrane</keyword>
<keyword evidence="1" id="KW-0812">Transmembrane</keyword>
<feature type="transmembrane region" description="Helical" evidence="1">
    <location>
        <begin position="28"/>
        <end position="49"/>
    </location>
</feature>